<dbReference type="PANTHER" id="PTHR22930">
    <property type="match status" value="1"/>
</dbReference>
<name>A0A9C6X8J3_FRAOC</name>
<evidence type="ECO:0000256" key="2">
    <source>
        <dbReference type="ARBA" id="ARBA00004123"/>
    </source>
</evidence>
<dbReference type="Pfam" id="PF13359">
    <property type="entry name" value="DDE_Tnp_4"/>
    <property type="match status" value="1"/>
</dbReference>
<dbReference type="GO" id="GO:0005634">
    <property type="term" value="C:nucleus"/>
    <property type="evidence" value="ECO:0007669"/>
    <property type="project" value="UniProtKB-SubCell"/>
</dbReference>
<evidence type="ECO:0000256" key="1">
    <source>
        <dbReference type="ARBA" id="ARBA00001968"/>
    </source>
</evidence>
<dbReference type="GO" id="GO:0004518">
    <property type="term" value="F:nuclease activity"/>
    <property type="evidence" value="ECO:0007669"/>
    <property type="project" value="UniProtKB-KW"/>
</dbReference>
<evidence type="ECO:0000256" key="6">
    <source>
        <dbReference type="ARBA" id="ARBA00022801"/>
    </source>
</evidence>
<proteinExistence type="inferred from homology"/>
<dbReference type="InterPro" id="IPR045249">
    <property type="entry name" value="HARBI1-like"/>
</dbReference>
<keyword evidence="4" id="KW-0540">Nuclease</keyword>
<keyword evidence="7" id="KW-0539">Nucleus</keyword>
<dbReference type="InterPro" id="IPR027806">
    <property type="entry name" value="HARBI1_dom"/>
</dbReference>
<comment type="subcellular location">
    <subcellularLocation>
        <location evidence="2">Nucleus</location>
    </subcellularLocation>
</comment>
<evidence type="ECO:0000256" key="5">
    <source>
        <dbReference type="ARBA" id="ARBA00022723"/>
    </source>
</evidence>
<accession>A0A9C6X8J3</accession>
<keyword evidence="6" id="KW-0378">Hydrolase</keyword>
<dbReference type="AlphaFoldDB" id="A0A9C6X8J3"/>
<evidence type="ECO:0000256" key="7">
    <source>
        <dbReference type="ARBA" id="ARBA00023242"/>
    </source>
</evidence>
<evidence type="ECO:0000259" key="8">
    <source>
        <dbReference type="Pfam" id="PF13359"/>
    </source>
</evidence>
<gene>
    <name evidence="10" type="primary">LOC113215539</name>
</gene>
<dbReference type="RefSeq" id="XP_052131093.1">
    <property type="nucleotide sequence ID" value="XM_052275133.1"/>
</dbReference>
<keyword evidence="9" id="KW-1185">Reference proteome</keyword>
<dbReference type="PANTHER" id="PTHR22930:SF206">
    <property type="entry name" value="NUCLEASE HARBI1"/>
    <property type="match status" value="1"/>
</dbReference>
<reference evidence="10" key="1">
    <citation type="submission" date="2025-08" db="UniProtKB">
        <authorList>
            <consortium name="RefSeq"/>
        </authorList>
    </citation>
    <scope>IDENTIFICATION</scope>
    <source>
        <tissue evidence="10">Whole organism</tissue>
    </source>
</reference>
<dbReference type="OrthoDB" id="8022294at2759"/>
<evidence type="ECO:0000313" key="10">
    <source>
        <dbReference type="RefSeq" id="XP_052131093.1"/>
    </source>
</evidence>
<sequence length="275" mass="31426">MSFRVLGNTFDICRSTAFDVTEYVLDAICLLMRHVIKLPEDNDLPHIGHQFARMADSPAFSQCCGALDGCQVHFICDDAERHDEYINRKLYYSINLTGLVDHTAKFIDVCIGFPGSCHDLRVLRHSGLYRAGVYPPREHFIIGDGGYVCLRNPITLIVPYRNVGLTADQQNFNFHLSKARSVVERAFGLLQARWRVLFHRALEVKFQKAVKVITAACILHNICIDSGDFVDYLPPPRRRQQILRDEEAGEAFRNIICLAHNLGRRQALLERQRDN</sequence>
<dbReference type="Proteomes" id="UP000504606">
    <property type="component" value="Unplaced"/>
</dbReference>
<keyword evidence="5" id="KW-0479">Metal-binding</keyword>
<feature type="domain" description="DDE Tnp4" evidence="8">
    <location>
        <begin position="68"/>
        <end position="221"/>
    </location>
</feature>
<evidence type="ECO:0000256" key="3">
    <source>
        <dbReference type="ARBA" id="ARBA00006958"/>
    </source>
</evidence>
<comment type="similarity">
    <text evidence="3">Belongs to the HARBI1 family.</text>
</comment>
<dbReference type="GO" id="GO:0046872">
    <property type="term" value="F:metal ion binding"/>
    <property type="evidence" value="ECO:0007669"/>
    <property type="project" value="UniProtKB-KW"/>
</dbReference>
<comment type="cofactor">
    <cofactor evidence="1">
        <name>a divalent metal cation</name>
        <dbReference type="ChEBI" id="CHEBI:60240"/>
    </cofactor>
</comment>
<dbReference type="GO" id="GO:0016787">
    <property type="term" value="F:hydrolase activity"/>
    <property type="evidence" value="ECO:0007669"/>
    <property type="project" value="UniProtKB-KW"/>
</dbReference>
<dbReference type="KEGG" id="foc:113215539"/>
<evidence type="ECO:0000313" key="9">
    <source>
        <dbReference type="Proteomes" id="UP000504606"/>
    </source>
</evidence>
<dbReference type="GeneID" id="113215539"/>
<protein>
    <submittedName>
        <fullName evidence="10">Uncharacterized protein LOC113215539</fullName>
    </submittedName>
</protein>
<organism evidence="9 10">
    <name type="scientific">Frankliniella occidentalis</name>
    <name type="common">Western flower thrips</name>
    <name type="synonym">Euthrips occidentalis</name>
    <dbReference type="NCBI Taxonomy" id="133901"/>
    <lineage>
        <taxon>Eukaryota</taxon>
        <taxon>Metazoa</taxon>
        <taxon>Ecdysozoa</taxon>
        <taxon>Arthropoda</taxon>
        <taxon>Hexapoda</taxon>
        <taxon>Insecta</taxon>
        <taxon>Pterygota</taxon>
        <taxon>Neoptera</taxon>
        <taxon>Paraneoptera</taxon>
        <taxon>Thysanoptera</taxon>
        <taxon>Terebrantia</taxon>
        <taxon>Thripoidea</taxon>
        <taxon>Thripidae</taxon>
        <taxon>Frankliniella</taxon>
    </lineage>
</organism>
<evidence type="ECO:0000256" key="4">
    <source>
        <dbReference type="ARBA" id="ARBA00022722"/>
    </source>
</evidence>